<gene>
    <name evidence="2" type="ORF">EZS28_005161</name>
</gene>
<protein>
    <submittedName>
        <fullName evidence="2">Uncharacterized protein</fullName>
    </submittedName>
</protein>
<comment type="caution">
    <text evidence="2">The sequence shown here is derived from an EMBL/GenBank/DDBJ whole genome shotgun (WGS) entry which is preliminary data.</text>
</comment>
<reference evidence="2 3" key="1">
    <citation type="submission" date="2019-03" db="EMBL/GenBank/DDBJ databases">
        <title>Single cell metagenomics reveals metabolic interactions within the superorganism composed of flagellate Streblomastix strix and complex community of Bacteroidetes bacteria on its surface.</title>
        <authorList>
            <person name="Treitli S.C."/>
            <person name="Kolisko M."/>
            <person name="Husnik F."/>
            <person name="Keeling P."/>
            <person name="Hampl V."/>
        </authorList>
    </citation>
    <scope>NUCLEOTIDE SEQUENCE [LARGE SCALE GENOMIC DNA]</scope>
    <source>
        <strain evidence="2">ST1C</strain>
    </source>
</reference>
<name>A0A5J4WWB4_9EUKA</name>
<proteinExistence type="predicted"/>
<feature type="region of interest" description="Disordered" evidence="1">
    <location>
        <begin position="525"/>
        <end position="545"/>
    </location>
</feature>
<organism evidence="2 3">
    <name type="scientific">Streblomastix strix</name>
    <dbReference type="NCBI Taxonomy" id="222440"/>
    <lineage>
        <taxon>Eukaryota</taxon>
        <taxon>Metamonada</taxon>
        <taxon>Preaxostyla</taxon>
        <taxon>Oxymonadida</taxon>
        <taxon>Streblomastigidae</taxon>
        <taxon>Streblomastix</taxon>
    </lineage>
</organism>
<accession>A0A5J4WWB4</accession>
<sequence>MKECFNLLILIYSSYGDQPEYEKERGNIGECLNEFGEDLSCLKGKKVCFGDMTSSSISLSHTYSLYGNRVDYSKIRDSHLHFAVLPIQCELIPATIEQCTLQPKEANELVKYISLNHQQYVCEILDIALKTVQLLSPFFSIAERFRDLTLRILRSVLSHTASRTAKVAFEVFPILIHLYISETNFTQDERLCECLSLCLFIEFRATHSISRAERTIFSIISLFAASSQAEAVIMALDITHYKAYQSKVDSSSQQNNNSNIKQDFTHPIVGEVNEDELTVTQNDWQSFNQIEVNNELTYGFKLTMNENIEQKKVQSKDSNLYLKQDNKEDTLREVLWKLIRCTERIKDPRCVDYSTALVYLAASSHRRQEIGYIMIERLELMKKFGIIDQQDEFEEKDNDAGYEEHNQKGNMKRFFYFNPDSIIANASKRTEELNDQSYDRERQRDKVYTNYIMKQRCKQYINLNKFSKQFIVILPQRLALLCQNDSLLFRGPFYALRIHKRIKTVTSSATLNQLLNSFPVELKSTSPDQAANENIQSPESLTSSPTVSQIASGVKSYNSSLASEDIHQNHIENNTQAKQDDVITQISIHKHYIHSRLFRLASIKQISPEEIAEILSAISDLFADARNWTRSLWSNGACLSVVGSNLDIFSERTIAILCKKAEYLSQRLDITSHVWIPTSYYYIKLQGDGFPADIRGTEYIYTTKIGESFEQFIQRIQHTFSGSTIITPSQKLAPIDLGRLIQVMDAYPASEYQSYRVESNRKNNQLTDEQIQQQQIQFNKDMQSEHSSFFFYCRMDEEDEFDYIKKETKKIVDSCTQVVAGTESKLDNLFKLDPIVYRIVVSTKSPLPGHADRVQVQKKFKIPTYCDEANIDYLTLLYRRFTTIMSIAQKSSSILAASECPVNLDFFLPLSYSSAGITLSSKQSPSTSVQNNSSDQTTNLTRLLLWSVEDTMKLFNTETAAVGLTRANRLCFSARIRNKQLSDFIDNIRARVLIYQNGIREQQGLPKLDINEIQSLPMPDTGKYWVQLDDFICSFIEKRLGKDGGIGKKIEKFRSLTMGIENYIVMRETASDK</sequence>
<evidence type="ECO:0000256" key="1">
    <source>
        <dbReference type="SAM" id="MobiDB-lite"/>
    </source>
</evidence>
<evidence type="ECO:0000313" key="3">
    <source>
        <dbReference type="Proteomes" id="UP000324800"/>
    </source>
</evidence>
<dbReference type="AlphaFoldDB" id="A0A5J4WWB4"/>
<evidence type="ECO:0000313" key="2">
    <source>
        <dbReference type="EMBL" id="KAA6399307.1"/>
    </source>
</evidence>
<dbReference type="EMBL" id="SNRW01000779">
    <property type="protein sequence ID" value="KAA6399307.1"/>
    <property type="molecule type" value="Genomic_DNA"/>
</dbReference>
<dbReference type="Proteomes" id="UP000324800">
    <property type="component" value="Unassembled WGS sequence"/>
</dbReference>